<evidence type="ECO:0000256" key="1">
    <source>
        <dbReference type="ARBA" id="ARBA00022443"/>
    </source>
</evidence>
<dbReference type="PANTHER" id="PTHR46026">
    <property type="entry name" value="RHO-TYPE GUANINE NUCLEOTIDE EXCHANGE FACTOR, ISOFORM F"/>
    <property type="match status" value="1"/>
</dbReference>
<dbReference type="OrthoDB" id="443981at2759"/>
<reference evidence="6" key="2">
    <citation type="journal article" date="2021" name="World Allergy Organ. J.">
        <title>Chromosome-level assembly of Dermatophagoides farinae genome and transcriptome reveals two novel allergens Der f 37 and Der f 39.</title>
        <authorList>
            <person name="Chen J."/>
            <person name="Cai Z."/>
            <person name="Fan D."/>
            <person name="Hu J."/>
            <person name="Hou Y."/>
            <person name="He Y."/>
            <person name="Zhang Z."/>
            <person name="Zhao Z."/>
            <person name="Gao P."/>
            <person name="Hu W."/>
            <person name="Sun J."/>
            <person name="Li J."/>
            <person name="Ji K."/>
        </authorList>
    </citation>
    <scope>NUCLEOTIDE SEQUENCE</scope>
    <source>
        <strain evidence="6">JKM2019</strain>
    </source>
</reference>
<organism evidence="6">
    <name type="scientific">Dermatophagoides farinae</name>
    <name type="common">American house dust mite</name>
    <dbReference type="NCBI Taxonomy" id="6954"/>
    <lineage>
        <taxon>Eukaryota</taxon>
        <taxon>Metazoa</taxon>
        <taxon>Ecdysozoa</taxon>
        <taxon>Arthropoda</taxon>
        <taxon>Chelicerata</taxon>
        <taxon>Arachnida</taxon>
        <taxon>Acari</taxon>
        <taxon>Acariformes</taxon>
        <taxon>Sarcoptiformes</taxon>
        <taxon>Astigmata</taxon>
        <taxon>Psoroptidia</taxon>
        <taxon>Analgoidea</taxon>
        <taxon>Pyroglyphidae</taxon>
        <taxon>Dermatophagoidinae</taxon>
        <taxon>Dermatophagoides</taxon>
    </lineage>
</organism>
<feature type="compositionally biased region" description="Low complexity" evidence="3">
    <location>
        <begin position="9"/>
        <end position="28"/>
    </location>
</feature>
<feature type="region of interest" description="Disordered" evidence="3">
    <location>
        <begin position="1"/>
        <end position="35"/>
    </location>
</feature>
<evidence type="ECO:0000259" key="4">
    <source>
        <dbReference type="PROSITE" id="PS50002"/>
    </source>
</evidence>
<dbReference type="SUPFAM" id="SSF50729">
    <property type="entry name" value="PH domain-like"/>
    <property type="match status" value="1"/>
</dbReference>
<evidence type="ECO:0000259" key="5">
    <source>
        <dbReference type="PROSITE" id="PS50010"/>
    </source>
</evidence>
<dbReference type="PROSITE" id="PS50002">
    <property type="entry name" value="SH3"/>
    <property type="match status" value="1"/>
</dbReference>
<dbReference type="PROSITE" id="PS50010">
    <property type="entry name" value="DH_2"/>
    <property type="match status" value="1"/>
</dbReference>
<dbReference type="SUPFAM" id="SSF48065">
    <property type="entry name" value="DBL homology domain (DH-domain)"/>
    <property type="match status" value="1"/>
</dbReference>
<dbReference type="Pfam" id="PF00621">
    <property type="entry name" value="RhoGEF"/>
    <property type="match status" value="1"/>
</dbReference>
<feature type="region of interest" description="Disordered" evidence="3">
    <location>
        <begin position="541"/>
        <end position="614"/>
    </location>
</feature>
<protein>
    <recommendedName>
        <fullName evidence="7">Rho guanine nucleotide exchange factor 7-like</fullName>
    </recommendedName>
</protein>
<gene>
    <name evidence="6" type="ORF">HUG17_8465</name>
</gene>
<feature type="region of interest" description="Disordered" evidence="3">
    <location>
        <begin position="723"/>
        <end position="767"/>
    </location>
</feature>
<dbReference type="CDD" id="cd00160">
    <property type="entry name" value="RhoGEF"/>
    <property type="match status" value="1"/>
</dbReference>
<dbReference type="InterPro" id="IPR035899">
    <property type="entry name" value="DBL_dom_sf"/>
</dbReference>
<dbReference type="PANTHER" id="PTHR46026:SF1">
    <property type="entry name" value="RHO-TYPE GUANINE NUCLEOTIDE EXCHANGE FACTOR, ISOFORM F"/>
    <property type="match status" value="1"/>
</dbReference>
<dbReference type="Gene3D" id="2.30.29.30">
    <property type="entry name" value="Pleckstrin-homology domain (PH domain)/Phosphotyrosine-binding domain (PTB)"/>
    <property type="match status" value="1"/>
</dbReference>
<evidence type="ECO:0008006" key="7">
    <source>
        <dbReference type="Google" id="ProtNLM"/>
    </source>
</evidence>
<dbReference type="GO" id="GO:0005085">
    <property type="term" value="F:guanyl-nucleotide exchange factor activity"/>
    <property type="evidence" value="ECO:0007669"/>
    <property type="project" value="InterPro"/>
</dbReference>
<dbReference type="GO" id="GO:0005737">
    <property type="term" value="C:cytoplasm"/>
    <property type="evidence" value="ECO:0007669"/>
    <property type="project" value="TreeGrafter"/>
</dbReference>
<feature type="compositionally biased region" description="Low complexity" evidence="3">
    <location>
        <begin position="557"/>
        <end position="596"/>
    </location>
</feature>
<feature type="compositionally biased region" description="Polar residues" evidence="3">
    <location>
        <begin position="723"/>
        <end position="736"/>
    </location>
</feature>
<dbReference type="SMART" id="SM00326">
    <property type="entry name" value="SH3"/>
    <property type="match status" value="1"/>
</dbReference>
<evidence type="ECO:0000256" key="2">
    <source>
        <dbReference type="PROSITE-ProRule" id="PRU00192"/>
    </source>
</evidence>
<reference evidence="6" key="1">
    <citation type="submission" date="2020-06" db="EMBL/GenBank/DDBJ databases">
        <authorList>
            <person name="Ji K."/>
            <person name="Li J."/>
        </authorList>
    </citation>
    <scope>NUCLEOTIDE SEQUENCE</scope>
    <source>
        <strain evidence="6">JKM2019</strain>
        <tissue evidence="6">Whole body</tissue>
    </source>
</reference>
<dbReference type="Pfam" id="PF14604">
    <property type="entry name" value="SH3_9"/>
    <property type="match status" value="1"/>
</dbReference>
<dbReference type="Gene3D" id="2.30.30.40">
    <property type="entry name" value="SH3 Domains"/>
    <property type="match status" value="1"/>
</dbReference>
<dbReference type="InterPro" id="IPR036028">
    <property type="entry name" value="SH3-like_dom_sf"/>
</dbReference>
<accession>A0A9D4NYY4</accession>
<dbReference type="Proteomes" id="UP000828236">
    <property type="component" value="Unassembled WGS sequence"/>
</dbReference>
<evidence type="ECO:0000256" key="3">
    <source>
        <dbReference type="SAM" id="MobiDB-lite"/>
    </source>
</evidence>
<feature type="region of interest" description="Disordered" evidence="3">
    <location>
        <begin position="844"/>
        <end position="874"/>
    </location>
</feature>
<feature type="compositionally biased region" description="Polar residues" evidence="3">
    <location>
        <begin position="755"/>
        <end position="765"/>
    </location>
</feature>
<feature type="compositionally biased region" description="Low complexity" evidence="3">
    <location>
        <begin position="864"/>
        <end position="874"/>
    </location>
</feature>
<dbReference type="InterPro" id="IPR011993">
    <property type="entry name" value="PH-like_dom_sf"/>
</dbReference>
<dbReference type="InterPro" id="IPR000219">
    <property type="entry name" value="DH_dom"/>
</dbReference>
<dbReference type="SUPFAM" id="SSF50044">
    <property type="entry name" value="SH3-domain"/>
    <property type="match status" value="1"/>
</dbReference>
<name>A0A9D4NYY4_DERFA</name>
<feature type="domain" description="SH3" evidence="4">
    <location>
        <begin position="71"/>
        <end position="130"/>
    </location>
</feature>
<dbReference type="Gene3D" id="1.20.900.10">
    <property type="entry name" value="Dbl homology (DH) domain"/>
    <property type="match status" value="1"/>
</dbReference>
<comment type="caution">
    <text evidence="6">The sequence shown here is derived from an EMBL/GenBank/DDBJ whole genome shotgun (WGS) entry which is preliminary data.</text>
</comment>
<dbReference type="SMART" id="SM00325">
    <property type="entry name" value="RhoGEF"/>
    <property type="match status" value="1"/>
</dbReference>
<dbReference type="InterPro" id="IPR001452">
    <property type="entry name" value="SH3_domain"/>
</dbReference>
<feature type="domain" description="DH" evidence="5">
    <location>
        <begin position="188"/>
        <end position="395"/>
    </location>
</feature>
<feature type="compositionally biased region" description="Pro residues" evidence="3">
    <location>
        <begin position="599"/>
        <end position="610"/>
    </location>
</feature>
<dbReference type="EMBL" id="SDOV01000005">
    <property type="protein sequence ID" value="KAH7640996.1"/>
    <property type="molecule type" value="Genomic_DNA"/>
</dbReference>
<dbReference type="AlphaFoldDB" id="A0A9D4NYY4"/>
<evidence type="ECO:0000313" key="6">
    <source>
        <dbReference type="EMBL" id="KAH7640996.1"/>
    </source>
</evidence>
<sequence length="874" mass="98844">MVNKLDGVEINNIDNSGSGSSSAENNNNIVAEHNKPRIKETTPCLLNEIDEQFNNNLMDKIDLNNDEEIKNHFTHVRVLHNFRGSNNDELCMKKDDIITLTQTPSGGWWEGTLDGITGWFPANYVQPISNQDPLYQQLVHGQQQDSGGIEPRSGSTELYSGYHSGDWNSHPGTPMMTGDLIGDHLAEYRSIVMKVIEDSETQFIESLQDAINHYLMPVYQFKILPTETELNAVLRSITEICSVHRRFLTSIEKTKSVPHKDNRIGGLFMQYAPQFKHAHFDYCSHHAKFVHVIEKYKKEICAFFAANPQPVPVSLAQTLASPSHQMANMPSSANLASMPNVQITALLSVSFRRLDKYPALLQELQRYTEENHSDRGDIQRAGFLYREISMSCLELRRRKEMELEVMLGNIKNFDKMNIESYGQIIKMEPVTILLLPLWKEPKKDCYLVLFPKVLMILSVGKEMTSFTYEAMIKLENAKLQPINTATTNARNGSDFSLEITGQNAHPQSDSSNENLQYVVRFNDEEIWREYYQQLQKQIRHQTIPSTTTTTHPPLAESSSSSMPQTSGTTVTSSLSSSSQSSSAIFSPQSSSLSITSPDQPVPMSLPPKPPQYRIQHMMPPLMDEIPPPLPHHRRSPPAPPLDAPKLSIESVLKSLPKRSTGYWSNQILTTNPPYRPTDLPIHHLNHSICSTAGDTGTLIQESTNDDMQLLNVIDAYHRCKFPSNNSRGSGGEHQQLSSSASSSSGKVVIHHKHSNPSAAESSEPQQELEPYQYVEILGINKSSPSFGHHLHRNPSARNARKNSLTMLAQKINKLSLSSMDRDVLYEIYDQLRVIRNEMSHLSEKVRDERRQRKRLQHSMAKLHQQQQQQQTLNT</sequence>
<proteinExistence type="predicted"/>
<keyword evidence="1 2" id="KW-0728">SH3 domain</keyword>